<dbReference type="WBParaSite" id="ASIM_0000354501-mRNA-1">
    <property type="protein sequence ID" value="ASIM_0000354501-mRNA-1"/>
    <property type="gene ID" value="ASIM_0000354501"/>
</dbReference>
<protein>
    <submittedName>
        <fullName evidence="1 3">Uncharacterized protein</fullName>
    </submittedName>
</protein>
<gene>
    <name evidence="1" type="ORF">ASIM_LOCUS3381</name>
</gene>
<reference evidence="3" key="1">
    <citation type="submission" date="2017-02" db="UniProtKB">
        <authorList>
            <consortium name="WormBaseParasite"/>
        </authorList>
    </citation>
    <scope>IDENTIFICATION</scope>
</reference>
<name>A0A0M3J7J7_ANISI</name>
<organism evidence="3">
    <name type="scientific">Anisakis simplex</name>
    <name type="common">Herring worm</name>
    <dbReference type="NCBI Taxonomy" id="6269"/>
    <lineage>
        <taxon>Eukaryota</taxon>
        <taxon>Metazoa</taxon>
        <taxon>Ecdysozoa</taxon>
        <taxon>Nematoda</taxon>
        <taxon>Chromadorea</taxon>
        <taxon>Rhabditida</taxon>
        <taxon>Spirurina</taxon>
        <taxon>Ascaridomorpha</taxon>
        <taxon>Ascaridoidea</taxon>
        <taxon>Anisakidae</taxon>
        <taxon>Anisakis</taxon>
        <taxon>Anisakis simplex complex</taxon>
    </lineage>
</organism>
<reference evidence="1 2" key="2">
    <citation type="submission" date="2018-11" db="EMBL/GenBank/DDBJ databases">
        <authorList>
            <consortium name="Pathogen Informatics"/>
        </authorList>
    </citation>
    <scope>NUCLEOTIDE SEQUENCE [LARGE SCALE GENOMIC DNA]</scope>
</reference>
<evidence type="ECO:0000313" key="1">
    <source>
        <dbReference type="EMBL" id="VDK21627.1"/>
    </source>
</evidence>
<proteinExistence type="predicted"/>
<dbReference type="EMBL" id="UYRR01005203">
    <property type="protein sequence ID" value="VDK21627.1"/>
    <property type="molecule type" value="Genomic_DNA"/>
</dbReference>
<evidence type="ECO:0000313" key="2">
    <source>
        <dbReference type="Proteomes" id="UP000267096"/>
    </source>
</evidence>
<dbReference type="AlphaFoldDB" id="A0A0M3J7J7"/>
<dbReference type="Proteomes" id="UP000267096">
    <property type="component" value="Unassembled WGS sequence"/>
</dbReference>
<keyword evidence="2" id="KW-1185">Reference proteome</keyword>
<sequence>MHLTLINWSESSHRALNVNKHIRNSDEKTEVAINFKLTEELSSADDGVVVVVCTDVVVFFGDICAIKRECAVSIPGSVPTNN</sequence>
<accession>A0A0M3J7J7</accession>
<evidence type="ECO:0000313" key="3">
    <source>
        <dbReference type="WBParaSite" id="ASIM_0000354501-mRNA-1"/>
    </source>
</evidence>